<feature type="compositionally biased region" description="Basic and acidic residues" evidence="3">
    <location>
        <begin position="318"/>
        <end position="331"/>
    </location>
</feature>
<dbReference type="InterPro" id="IPR050836">
    <property type="entry name" value="SDS22/Internalin_LRR"/>
</dbReference>
<dbReference type="InterPro" id="IPR001611">
    <property type="entry name" value="Leu-rich_rpt"/>
</dbReference>
<gene>
    <name evidence="4" type="ORF">TDIB3V08_LOCUS2449</name>
</gene>
<dbReference type="AlphaFoldDB" id="A0A7R8VCV0"/>
<keyword evidence="1" id="KW-0433">Leucine-rich repeat</keyword>
<proteinExistence type="predicted"/>
<feature type="region of interest" description="Disordered" evidence="3">
    <location>
        <begin position="310"/>
        <end position="335"/>
    </location>
</feature>
<keyword evidence="2" id="KW-0677">Repeat</keyword>
<dbReference type="Pfam" id="PF14580">
    <property type="entry name" value="LRR_9"/>
    <property type="match status" value="1"/>
</dbReference>
<dbReference type="SMART" id="SM00365">
    <property type="entry name" value="LRR_SD22"/>
    <property type="match status" value="3"/>
</dbReference>
<evidence type="ECO:0000313" key="4">
    <source>
        <dbReference type="EMBL" id="CAD7196093.1"/>
    </source>
</evidence>
<dbReference type="EMBL" id="OA565006">
    <property type="protein sequence ID" value="CAD7196093.1"/>
    <property type="molecule type" value="Genomic_DNA"/>
</dbReference>
<dbReference type="PANTHER" id="PTHR46652:SF8">
    <property type="entry name" value="LEUCINE RICH REPEAT CONTAINING 23"/>
    <property type="match status" value="1"/>
</dbReference>
<feature type="region of interest" description="Disordered" evidence="3">
    <location>
        <begin position="1"/>
        <end position="71"/>
    </location>
</feature>
<evidence type="ECO:0000256" key="2">
    <source>
        <dbReference type="ARBA" id="ARBA00022737"/>
    </source>
</evidence>
<dbReference type="SUPFAM" id="SSF52058">
    <property type="entry name" value="L domain-like"/>
    <property type="match status" value="1"/>
</dbReference>
<dbReference type="PANTHER" id="PTHR46652">
    <property type="entry name" value="LEUCINE-RICH REPEAT AND IQ DOMAIN-CONTAINING PROTEIN 1-RELATED"/>
    <property type="match status" value="1"/>
</dbReference>
<evidence type="ECO:0000256" key="3">
    <source>
        <dbReference type="SAM" id="MobiDB-lite"/>
    </source>
</evidence>
<evidence type="ECO:0000256" key="1">
    <source>
        <dbReference type="ARBA" id="ARBA00022614"/>
    </source>
</evidence>
<name>A0A7R8VCV0_TIMDO</name>
<accession>A0A7R8VCV0</accession>
<sequence>MSNEDSETNDELSDEFPEEDENINEDADQDESEDDEDKIEKKDDYSEEVVGENELSEISKEETTPEPNPENILTLEEAKGKLSLLGKTASGMEYAYLMLNISDMELTDINVIPFFKNVLFVNVSGNRLTNADIQVLTLNRNQITSTAGANHPLLECLELNYNKIKEISGLDPLDLPHLKVLELRGNGLISTSGIHLSTLESLYLAENSIDKLEHLEGLVNLRVLHLRQNPLSKLDGFGSAMKSMKYLNIRQCKLDNLREIKKLSCLVNLETLVVLDNPFMEDAEEEYRVEVLVYLPKLKRLDKSPVIPEELEEADEVREERKGQEEDNRENVDDEEDKDILTLVTEGQLLVYSSPVASLVLTESSQLTSDIQHLAVELNTTSALANYATEAGPKYCKASIMQVLRVRPYDQ</sequence>
<dbReference type="PROSITE" id="PS51450">
    <property type="entry name" value="LRR"/>
    <property type="match status" value="3"/>
</dbReference>
<protein>
    <submittedName>
        <fullName evidence="4">Uncharacterized protein</fullName>
    </submittedName>
</protein>
<organism evidence="4">
    <name type="scientific">Timema douglasi</name>
    <name type="common">Walking stick</name>
    <dbReference type="NCBI Taxonomy" id="61478"/>
    <lineage>
        <taxon>Eukaryota</taxon>
        <taxon>Metazoa</taxon>
        <taxon>Ecdysozoa</taxon>
        <taxon>Arthropoda</taxon>
        <taxon>Hexapoda</taxon>
        <taxon>Insecta</taxon>
        <taxon>Pterygota</taxon>
        <taxon>Neoptera</taxon>
        <taxon>Polyneoptera</taxon>
        <taxon>Phasmatodea</taxon>
        <taxon>Timematodea</taxon>
        <taxon>Timematoidea</taxon>
        <taxon>Timematidae</taxon>
        <taxon>Timema</taxon>
    </lineage>
</organism>
<reference evidence="4" key="1">
    <citation type="submission" date="2020-11" db="EMBL/GenBank/DDBJ databases">
        <authorList>
            <person name="Tran Van P."/>
        </authorList>
    </citation>
    <scope>NUCLEOTIDE SEQUENCE</scope>
</reference>
<dbReference type="InterPro" id="IPR032675">
    <property type="entry name" value="LRR_dom_sf"/>
</dbReference>
<feature type="compositionally biased region" description="Acidic residues" evidence="3">
    <location>
        <begin position="1"/>
        <end position="37"/>
    </location>
</feature>
<feature type="compositionally biased region" description="Acidic residues" evidence="3">
    <location>
        <begin position="45"/>
        <end position="55"/>
    </location>
</feature>
<dbReference type="Gene3D" id="3.80.10.10">
    <property type="entry name" value="Ribonuclease Inhibitor"/>
    <property type="match status" value="2"/>
</dbReference>